<accession>A0ABR4VRQ3</accession>
<evidence type="ECO:0000259" key="2">
    <source>
        <dbReference type="Pfam" id="PF12684"/>
    </source>
</evidence>
<gene>
    <name evidence="3" type="ORF">KU75_09855</name>
</gene>
<dbReference type="InterPro" id="IPR024432">
    <property type="entry name" value="Put_RecE_PDDEXK-like_dom"/>
</dbReference>
<dbReference type="Gene3D" id="3.90.320.10">
    <property type="match status" value="1"/>
</dbReference>
<feature type="domain" description="Putative exodeoxyribonuclease 8 PDDEXK-like" evidence="2">
    <location>
        <begin position="539"/>
        <end position="802"/>
    </location>
</feature>
<feature type="region of interest" description="Disordered" evidence="1">
    <location>
        <begin position="252"/>
        <end position="274"/>
    </location>
</feature>
<dbReference type="Proteomes" id="UP000029447">
    <property type="component" value="Unassembled WGS sequence"/>
</dbReference>
<name>A0ABR4VRQ3_9GAMM</name>
<proteinExistence type="predicted"/>
<evidence type="ECO:0000313" key="4">
    <source>
        <dbReference type="Proteomes" id="UP000029447"/>
    </source>
</evidence>
<organism evidence="3 4">
    <name type="scientific">Pectobacterium odoriferum</name>
    <dbReference type="NCBI Taxonomy" id="78398"/>
    <lineage>
        <taxon>Bacteria</taxon>
        <taxon>Pseudomonadati</taxon>
        <taxon>Pseudomonadota</taxon>
        <taxon>Gammaproteobacteria</taxon>
        <taxon>Enterobacterales</taxon>
        <taxon>Pectobacteriaceae</taxon>
        <taxon>Pectobacterium</taxon>
    </lineage>
</organism>
<reference evidence="3 4" key="1">
    <citation type="submission" date="2014-08" db="EMBL/GenBank/DDBJ databases">
        <title>Genome sequences of NCPPB Pectobacterium isolates.</title>
        <authorList>
            <person name="Glover R.H."/>
            <person name="Sapp M."/>
            <person name="Elphinstone J."/>
        </authorList>
    </citation>
    <scope>NUCLEOTIDE SEQUENCE [LARGE SCALE GENOMIC DNA]</scope>
    <source>
        <strain evidence="3 4">NCPPB3841</strain>
    </source>
</reference>
<comment type="caution">
    <text evidence="3">The sequence shown here is derived from an EMBL/GenBank/DDBJ whole genome shotgun (WGS) entry which is preliminary data.</text>
</comment>
<dbReference type="RefSeq" id="WP_044204928.1">
    <property type="nucleotide sequence ID" value="NZ_JQOF01000006.1"/>
</dbReference>
<dbReference type="EMBL" id="JQOF01000006">
    <property type="protein sequence ID" value="KGA42021.1"/>
    <property type="molecule type" value="Genomic_DNA"/>
</dbReference>
<dbReference type="InterPro" id="IPR011604">
    <property type="entry name" value="PDDEXK-like_dom_sf"/>
</dbReference>
<evidence type="ECO:0000313" key="3">
    <source>
        <dbReference type="EMBL" id="KGA42021.1"/>
    </source>
</evidence>
<dbReference type="Pfam" id="PF06630">
    <property type="entry name" value="Exonuc_VIII"/>
    <property type="match status" value="1"/>
</dbReference>
<dbReference type="Pfam" id="PF12684">
    <property type="entry name" value="DUF3799"/>
    <property type="match status" value="1"/>
</dbReference>
<evidence type="ECO:0000256" key="1">
    <source>
        <dbReference type="SAM" id="MobiDB-lite"/>
    </source>
</evidence>
<dbReference type="InterPro" id="IPR010584">
    <property type="entry name" value="ExoDNase_VIII"/>
</dbReference>
<sequence length="825" mass="91977">MTPHAYFVEAYQKSGKKHLFIVLDAKNEARAEREVLNILDDNEIAVGRGADYKNPVRTHYPVFDDLPKDRVIDDTWCDRNMLEDDRLTWKKIPKPESASTNIQDDHAAVAGKTASTQLADTAATDGTITIDQASFIQRIGGGWLYESFTELSVTQQREISALQHDMEATYFQNLLLALNNAKELLQAQHCFPETLFGLIGSIKSVWPQDGKAPTVGDIVSFSKEWLNARNEDSGLERSGPYRSEVTARWAKKSGVQRTESGAIAGGDNKTDRNPDYTHTLDTLDVEIALATLPMDFDIYEIPVSLHRRAKEIIANKEEPFKTWSKHLRNAPAVLNYSRAAIFALIRSCHFAEDVEEKPESLLPYINANLVESDHANPSQHQLIQARHLPALSQKGNTSSPEPEIKNVGKGMFAIDGPMGNTPSFEGEKPENDGVDNVQMEAAGNKSIEAGAAVSASANDDGSIEEARTALESAVNKWVGEGAAAAEPAEPTATDEPPYFEPGRYEGVPNNDYHAANGISSTQVKDARISLMYYRGRHITKTIRRDSSDALTFGSLVHTLALEPEKLEEEYAIFPGVPAGAFTNTDTMKAWIREYNADKPKAEQLKLTGKKEELQEAIRAVNPEAIFADEFESQWRTSVSDKIILTVEQLQAATAIQQALFNHPTAGKLLQHPARAVEVSYFGMDDETGLEVRVRPDEELELNGLRIAADVKTISLGKVKQDNLRAKLHREIIDRDYHVSAAMYSEVADFDQFFWIFVNKDEGYHWVAMIEASTDLLELGSLEYHRTMRELANAYDTDTWPAPVTADYTDELNDFDQRRLEALRMA</sequence>
<protein>
    <submittedName>
        <fullName evidence="3">Exodeoxyribonuclease</fullName>
    </submittedName>
</protein>
<keyword evidence="4" id="KW-1185">Reference proteome</keyword>